<dbReference type="AlphaFoldDB" id="A0AAV1HQ18"/>
<organism evidence="9 10">
    <name type="scientific">Coccomyxa viridis</name>
    <dbReference type="NCBI Taxonomy" id="1274662"/>
    <lineage>
        <taxon>Eukaryota</taxon>
        <taxon>Viridiplantae</taxon>
        <taxon>Chlorophyta</taxon>
        <taxon>core chlorophytes</taxon>
        <taxon>Trebouxiophyceae</taxon>
        <taxon>Trebouxiophyceae incertae sedis</taxon>
        <taxon>Coccomyxaceae</taxon>
        <taxon>Coccomyxa</taxon>
    </lineage>
</organism>
<gene>
    <name evidence="9" type="ORF">CVIRNUC_000119</name>
</gene>
<keyword evidence="4" id="KW-0238">DNA-binding</keyword>
<protein>
    <recommendedName>
        <fullName evidence="8">BZIP domain-containing protein</fullName>
    </recommendedName>
</protein>
<evidence type="ECO:0000259" key="8">
    <source>
        <dbReference type="PROSITE" id="PS50217"/>
    </source>
</evidence>
<dbReference type="Pfam" id="PF00170">
    <property type="entry name" value="bZIP_1"/>
    <property type="match status" value="1"/>
</dbReference>
<proteinExistence type="inferred from homology"/>
<dbReference type="Proteomes" id="UP001314263">
    <property type="component" value="Unassembled WGS sequence"/>
</dbReference>
<evidence type="ECO:0000256" key="1">
    <source>
        <dbReference type="ARBA" id="ARBA00004123"/>
    </source>
</evidence>
<sequence length="352" mass="37798">MEGMDQLGVQSSVKLQMAPCETQGHKGPPGCQSFAGSFQPVGEEQNFTTAPLSGSFSPDSTLLHLPSLDSYDSAQVSKAGLKKSQLNVLSSCEETDAMEDLSPLRSGGRKKKHPAEGKRKVGRPIAYCGDPDSPDLLPAERRRIKRRIANRESARRVRARRQGDIEEMSHRARQIEDQNRQLAGHANRVEQQQAEMALQLRELTKRLQQTTTENEQLSEEVRSLRNAVKAPTASAATSRGAKGCGAHSATPASKAPAIFSSNAMDFSSRATEMPCNTEGLQSTGSFGNGLCSAFAQSASAALDLRAEPSGLLPDIPRGFSQGFALAPSIDPLMPNLDSLGMPLCDFMLGEAC</sequence>
<keyword evidence="5" id="KW-0804">Transcription</keyword>
<feature type="region of interest" description="Disordered" evidence="7">
    <location>
        <begin position="20"/>
        <end position="53"/>
    </location>
</feature>
<dbReference type="EMBL" id="CAUYUE010000001">
    <property type="protein sequence ID" value="CAK0732348.1"/>
    <property type="molecule type" value="Genomic_DNA"/>
</dbReference>
<keyword evidence="3" id="KW-0805">Transcription regulation</keyword>
<accession>A0AAV1HQ18</accession>
<dbReference type="CDD" id="cd14702">
    <property type="entry name" value="bZIP_plant_GBF1"/>
    <property type="match status" value="1"/>
</dbReference>
<evidence type="ECO:0000256" key="2">
    <source>
        <dbReference type="ARBA" id="ARBA00007163"/>
    </source>
</evidence>
<dbReference type="GO" id="GO:0003700">
    <property type="term" value="F:DNA-binding transcription factor activity"/>
    <property type="evidence" value="ECO:0007669"/>
    <property type="project" value="InterPro"/>
</dbReference>
<dbReference type="InterPro" id="IPR044827">
    <property type="entry name" value="GBF-like"/>
</dbReference>
<dbReference type="PANTHER" id="PTHR45967">
    <property type="entry name" value="G-BOX-BINDING FACTOR 3-RELATED"/>
    <property type="match status" value="1"/>
</dbReference>
<keyword evidence="10" id="KW-1185">Reference proteome</keyword>
<feature type="region of interest" description="Disordered" evidence="7">
    <location>
        <begin position="210"/>
        <end position="252"/>
    </location>
</feature>
<evidence type="ECO:0000256" key="3">
    <source>
        <dbReference type="ARBA" id="ARBA00023015"/>
    </source>
</evidence>
<reference evidence="9 10" key="1">
    <citation type="submission" date="2023-10" db="EMBL/GenBank/DDBJ databases">
        <authorList>
            <person name="Maclean D."/>
            <person name="Macfadyen A."/>
        </authorList>
    </citation>
    <scope>NUCLEOTIDE SEQUENCE [LARGE SCALE GENOMIC DNA]</scope>
</reference>
<dbReference type="InterPro" id="IPR045314">
    <property type="entry name" value="bZIP_plant_GBF1"/>
</dbReference>
<evidence type="ECO:0000256" key="4">
    <source>
        <dbReference type="ARBA" id="ARBA00023125"/>
    </source>
</evidence>
<dbReference type="Gene3D" id="1.20.5.170">
    <property type="match status" value="1"/>
</dbReference>
<dbReference type="GO" id="GO:0005634">
    <property type="term" value="C:nucleus"/>
    <property type="evidence" value="ECO:0007669"/>
    <property type="project" value="UniProtKB-SubCell"/>
</dbReference>
<dbReference type="GO" id="GO:0043565">
    <property type="term" value="F:sequence-specific DNA binding"/>
    <property type="evidence" value="ECO:0007669"/>
    <property type="project" value="InterPro"/>
</dbReference>
<evidence type="ECO:0000256" key="6">
    <source>
        <dbReference type="ARBA" id="ARBA00023242"/>
    </source>
</evidence>
<dbReference type="PROSITE" id="PS00036">
    <property type="entry name" value="BZIP_BASIC"/>
    <property type="match status" value="1"/>
</dbReference>
<feature type="domain" description="BZIP" evidence="8">
    <location>
        <begin position="140"/>
        <end position="203"/>
    </location>
</feature>
<dbReference type="PANTHER" id="PTHR45967:SF38">
    <property type="entry name" value="G-BOX-BINDING FACTOR 2"/>
    <property type="match status" value="1"/>
</dbReference>
<dbReference type="SUPFAM" id="SSF57959">
    <property type="entry name" value="Leucine zipper domain"/>
    <property type="match status" value="1"/>
</dbReference>
<comment type="caution">
    <text evidence="9">The sequence shown here is derived from an EMBL/GenBank/DDBJ whole genome shotgun (WGS) entry which is preliminary data.</text>
</comment>
<dbReference type="PROSITE" id="PS50217">
    <property type="entry name" value="BZIP"/>
    <property type="match status" value="1"/>
</dbReference>
<comment type="subcellular location">
    <subcellularLocation>
        <location evidence="1">Nucleus</location>
    </subcellularLocation>
</comment>
<evidence type="ECO:0000256" key="7">
    <source>
        <dbReference type="SAM" id="MobiDB-lite"/>
    </source>
</evidence>
<dbReference type="InterPro" id="IPR004827">
    <property type="entry name" value="bZIP"/>
</dbReference>
<name>A0AAV1HQ18_9CHLO</name>
<evidence type="ECO:0000313" key="10">
    <source>
        <dbReference type="Proteomes" id="UP001314263"/>
    </source>
</evidence>
<comment type="similarity">
    <text evidence="2">Belongs to the bZIP family.</text>
</comment>
<evidence type="ECO:0000313" key="9">
    <source>
        <dbReference type="EMBL" id="CAK0732348.1"/>
    </source>
</evidence>
<dbReference type="SMART" id="SM00338">
    <property type="entry name" value="BRLZ"/>
    <property type="match status" value="1"/>
</dbReference>
<evidence type="ECO:0000256" key="5">
    <source>
        <dbReference type="ARBA" id="ARBA00023163"/>
    </source>
</evidence>
<dbReference type="InterPro" id="IPR046347">
    <property type="entry name" value="bZIP_sf"/>
</dbReference>
<keyword evidence="6" id="KW-0539">Nucleus</keyword>
<feature type="region of interest" description="Disordered" evidence="7">
    <location>
        <begin position="96"/>
        <end position="134"/>
    </location>
</feature>